<dbReference type="Proteomes" id="UP000594638">
    <property type="component" value="Unassembled WGS sequence"/>
</dbReference>
<dbReference type="PANTHER" id="PTHR11587">
    <property type="entry name" value="ARGININOSUCCINATE SYNTHASE"/>
    <property type="match status" value="1"/>
</dbReference>
<keyword evidence="7" id="KW-0067">ATP-binding</keyword>
<dbReference type="EC" id="6.3.4.5" evidence="2"/>
<reference evidence="9 10" key="1">
    <citation type="submission" date="2019-12" db="EMBL/GenBank/DDBJ databases">
        <authorList>
            <person name="Alioto T."/>
            <person name="Alioto T."/>
            <person name="Gomez Garrido J."/>
        </authorList>
    </citation>
    <scope>NUCLEOTIDE SEQUENCE [LARGE SCALE GENOMIC DNA]</scope>
</reference>
<dbReference type="Gene3D" id="3.90.1260.10">
    <property type="entry name" value="Argininosuccinate synthetase, chain A, domain 2"/>
    <property type="match status" value="1"/>
</dbReference>
<dbReference type="PANTHER" id="PTHR11587:SF2">
    <property type="entry name" value="ARGININOSUCCINATE SYNTHASE"/>
    <property type="match status" value="1"/>
</dbReference>
<organism evidence="9 10">
    <name type="scientific">Olea europaea subsp. europaea</name>
    <dbReference type="NCBI Taxonomy" id="158383"/>
    <lineage>
        <taxon>Eukaryota</taxon>
        <taxon>Viridiplantae</taxon>
        <taxon>Streptophyta</taxon>
        <taxon>Embryophyta</taxon>
        <taxon>Tracheophyta</taxon>
        <taxon>Spermatophyta</taxon>
        <taxon>Magnoliopsida</taxon>
        <taxon>eudicotyledons</taxon>
        <taxon>Gunneridae</taxon>
        <taxon>Pentapetalae</taxon>
        <taxon>asterids</taxon>
        <taxon>lamiids</taxon>
        <taxon>Lamiales</taxon>
        <taxon>Oleaceae</taxon>
        <taxon>Oleeae</taxon>
        <taxon>Olea</taxon>
    </lineage>
</organism>
<evidence type="ECO:0000256" key="6">
    <source>
        <dbReference type="ARBA" id="ARBA00022741"/>
    </source>
</evidence>
<dbReference type="GO" id="GO:0005737">
    <property type="term" value="C:cytoplasm"/>
    <property type="evidence" value="ECO:0007669"/>
    <property type="project" value="TreeGrafter"/>
</dbReference>
<dbReference type="GO" id="GO:0004055">
    <property type="term" value="F:argininosuccinate synthase activity"/>
    <property type="evidence" value="ECO:0007669"/>
    <property type="project" value="UniProtKB-EC"/>
</dbReference>
<dbReference type="InterPro" id="IPR024074">
    <property type="entry name" value="AS_cat/multimer_dom_body"/>
</dbReference>
<dbReference type="OrthoDB" id="1760997at2759"/>
<accession>A0A8S0RGP8</accession>
<dbReference type="GO" id="GO:0000050">
    <property type="term" value="P:urea cycle"/>
    <property type="evidence" value="ECO:0007669"/>
    <property type="project" value="TreeGrafter"/>
</dbReference>
<evidence type="ECO:0000256" key="1">
    <source>
        <dbReference type="ARBA" id="ARBA00004967"/>
    </source>
</evidence>
<dbReference type="GO" id="GO:0006526">
    <property type="term" value="P:L-arginine biosynthetic process"/>
    <property type="evidence" value="ECO:0007669"/>
    <property type="project" value="UniProtKB-KW"/>
</dbReference>
<evidence type="ECO:0000256" key="3">
    <source>
        <dbReference type="ARBA" id="ARBA00022571"/>
    </source>
</evidence>
<evidence type="ECO:0000256" key="7">
    <source>
        <dbReference type="ARBA" id="ARBA00022840"/>
    </source>
</evidence>
<feature type="domain" description="Arginosuccinate synthase C-terminal" evidence="8">
    <location>
        <begin position="17"/>
        <end position="94"/>
    </location>
</feature>
<evidence type="ECO:0000256" key="4">
    <source>
        <dbReference type="ARBA" id="ARBA00022598"/>
    </source>
</evidence>
<dbReference type="AlphaFoldDB" id="A0A8S0RGP8"/>
<comment type="pathway">
    <text evidence="1">Amino-acid biosynthesis; L-arginine biosynthesis; L-arginine from L-ornithine and carbamoyl phosphate: step 2/3.</text>
</comment>
<dbReference type="Pfam" id="PF20979">
    <property type="entry name" value="Arginosuc_syn_C"/>
    <property type="match status" value="1"/>
</dbReference>
<dbReference type="EMBL" id="CACTIH010003617">
    <property type="protein sequence ID" value="CAA2978228.1"/>
    <property type="molecule type" value="Genomic_DNA"/>
</dbReference>
<dbReference type="Gramene" id="OE9A036250T1">
    <property type="protein sequence ID" value="OE9A036250C1"/>
    <property type="gene ID" value="OE9A036250"/>
</dbReference>
<keyword evidence="3" id="KW-0055">Arginine biosynthesis</keyword>
<protein>
    <recommendedName>
        <fullName evidence="2">argininosuccinate synthase</fullName>
        <ecNumber evidence="2">6.3.4.5</ecNumber>
    </recommendedName>
</protein>
<evidence type="ECO:0000313" key="9">
    <source>
        <dbReference type="EMBL" id="CAA2978228.1"/>
    </source>
</evidence>
<evidence type="ECO:0000313" key="10">
    <source>
        <dbReference type="Proteomes" id="UP000594638"/>
    </source>
</evidence>
<dbReference type="GO" id="GO:0000053">
    <property type="term" value="P:argininosuccinate metabolic process"/>
    <property type="evidence" value="ECO:0007669"/>
    <property type="project" value="TreeGrafter"/>
</dbReference>
<dbReference type="InterPro" id="IPR048268">
    <property type="entry name" value="Arginosuc_syn_C"/>
</dbReference>
<comment type="caution">
    <text evidence="9">The sequence shown here is derived from an EMBL/GenBank/DDBJ whole genome shotgun (WGS) entry which is preliminary data.</text>
</comment>
<keyword evidence="4" id="KW-0436">Ligase</keyword>
<dbReference type="InterPro" id="IPR001518">
    <property type="entry name" value="Arginosuc_synth"/>
</dbReference>
<dbReference type="GO" id="GO:0005524">
    <property type="term" value="F:ATP binding"/>
    <property type="evidence" value="ECO:0007669"/>
    <property type="project" value="UniProtKB-KW"/>
</dbReference>
<gene>
    <name evidence="9" type="ORF">OLEA9_A036250</name>
</gene>
<keyword evidence="5" id="KW-0028">Amino-acid biosynthesis</keyword>
<evidence type="ECO:0000256" key="5">
    <source>
        <dbReference type="ARBA" id="ARBA00022605"/>
    </source>
</evidence>
<evidence type="ECO:0000256" key="2">
    <source>
        <dbReference type="ARBA" id="ARBA00012286"/>
    </source>
</evidence>
<evidence type="ECO:0000259" key="8">
    <source>
        <dbReference type="Pfam" id="PF20979"/>
    </source>
</evidence>
<keyword evidence="6" id="KW-0547">Nucleotide-binding</keyword>
<keyword evidence="10" id="KW-1185">Reference proteome</keyword>
<name>A0A8S0RGP8_OLEEU</name>
<dbReference type="SUPFAM" id="SSF69864">
    <property type="entry name" value="Argininosuccinate synthetase, C-terminal domain"/>
    <property type="match status" value="1"/>
</dbReference>
<sequence>MLKKHNVLVPMTKKSFYSRDRNLWHLSHEGDILEDPTNEPKEDMYMMTVDPKDAPNQPEYVKTRIVDELPASLNGKELSPVSLLSKLNEIDGKHELAL</sequence>
<proteinExistence type="predicted"/>